<dbReference type="AlphaFoldDB" id="A0A1E4TWI2"/>
<keyword evidence="3" id="KW-1185">Reference proteome</keyword>
<sequence>MTVPSNKSCHSNLYLQVVTTLMLSNKFLNDSSYTLKTWSDLSYVDQKILWKHELKILNKFKFKLNISTNEWKNWESFLKLSCKEFGINCDELFRYNDEKIKEKSKLISEIPKQQSEAHFLLTPCSPKTVLINKSGKRSRSEYQDTTTTTNNFYNQEPLFNNDSNKKLKTTTASTASSSTISGSSLSSNNYFSSPFSLPYFSQDMGQSTDINSTLSDKQYYQQQLSLLRYYSSLQQQQQPQQPQQQQQQYPEPYCSFQDQQYQQQQHHQQRFTSNCRMVVPPLKTQYNPIEMMNSVYNPNSLNFLASPSLLSPEHTIIYPEQQQLGFNYSTTTTYSGNYYNQ</sequence>
<gene>
    <name evidence="2" type="ORF">PACTADRAFT_49505</name>
</gene>
<feature type="compositionally biased region" description="Polar residues" evidence="1">
    <location>
        <begin position="143"/>
        <end position="162"/>
    </location>
</feature>
<feature type="region of interest" description="Disordered" evidence="1">
    <location>
        <begin position="133"/>
        <end position="165"/>
    </location>
</feature>
<evidence type="ECO:0000313" key="3">
    <source>
        <dbReference type="Proteomes" id="UP000094236"/>
    </source>
</evidence>
<organism evidence="2 3">
    <name type="scientific">Pachysolen tannophilus NRRL Y-2460</name>
    <dbReference type="NCBI Taxonomy" id="669874"/>
    <lineage>
        <taxon>Eukaryota</taxon>
        <taxon>Fungi</taxon>
        <taxon>Dikarya</taxon>
        <taxon>Ascomycota</taxon>
        <taxon>Saccharomycotina</taxon>
        <taxon>Pichiomycetes</taxon>
        <taxon>Pachysolenaceae</taxon>
        <taxon>Pachysolen</taxon>
    </lineage>
</organism>
<protein>
    <submittedName>
        <fullName evidence="2">Uncharacterized protein</fullName>
    </submittedName>
</protein>
<evidence type="ECO:0000256" key="1">
    <source>
        <dbReference type="SAM" id="MobiDB-lite"/>
    </source>
</evidence>
<proteinExistence type="predicted"/>
<name>A0A1E4TWI2_PACTA</name>
<dbReference type="Proteomes" id="UP000094236">
    <property type="component" value="Unassembled WGS sequence"/>
</dbReference>
<reference evidence="3" key="1">
    <citation type="submission" date="2016-05" db="EMBL/GenBank/DDBJ databases">
        <title>Comparative genomics of biotechnologically important yeasts.</title>
        <authorList>
            <consortium name="DOE Joint Genome Institute"/>
            <person name="Riley R."/>
            <person name="Haridas S."/>
            <person name="Wolfe K.H."/>
            <person name="Lopes M.R."/>
            <person name="Hittinger C.T."/>
            <person name="Goker M."/>
            <person name="Salamov A."/>
            <person name="Wisecaver J."/>
            <person name="Long T.M."/>
            <person name="Aerts A.L."/>
            <person name="Barry K."/>
            <person name="Choi C."/>
            <person name="Clum A."/>
            <person name="Coughlan A.Y."/>
            <person name="Deshpande S."/>
            <person name="Douglass A.P."/>
            <person name="Hanson S.J."/>
            <person name="Klenk H.-P."/>
            <person name="Labutti K."/>
            <person name="Lapidus A."/>
            <person name="Lindquist E."/>
            <person name="Lipzen A."/>
            <person name="Meier-Kolthoff J.P."/>
            <person name="Ohm R.A."/>
            <person name="Otillar R.P."/>
            <person name="Pangilinan J."/>
            <person name="Peng Y."/>
            <person name="Rokas A."/>
            <person name="Rosa C.A."/>
            <person name="Scheuner C."/>
            <person name="Sibirny A.A."/>
            <person name="Slot J.C."/>
            <person name="Stielow J.B."/>
            <person name="Sun H."/>
            <person name="Kurtzman C.P."/>
            <person name="Blackwell M."/>
            <person name="Grigoriev I.V."/>
            <person name="Jeffries T.W."/>
        </authorList>
    </citation>
    <scope>NUCLEOTIDE SEQUENCE [LARGE SCALE GENOMIC DNA]</scope>
    <source>
        <strain evidence="3">NRRL Y-2460</strain>
    </source>
</reference>
<dbReference type="Gene3D" id="1.10.472.10">
    <property type="entry name" value="Cyclin-like"/>
    <property type="match status" value="1"/>
</dbReference>
<evidence type="ECO:0000313" key="2">
    <source>
        <dbReference type="EMBL" id="ODV96096.1"/>
    </source>
</evidence>
<dbReference type="OrthoDB" id="286814at2759"/>
<accession>A0A1E4TWI2</accession>
<dbReference type="EMBL" id="KV454013">
    <property type="protein sequence ID" value="ODV96096.1"/>
    <property type="molecule type" value="Genomic_DNA"/>
</dbReference>